<dbReference type="EMBL" id="AP014924">
    <property type="protein sequence ID" value="BAS28396.1"/>
    <property type="molecule type" value="Genomic_DNA"/>
</dbReference>
<feature type="binding site" evidence="15">
    <location>
        <position position="157"/>
    </location>
    <ligand>
        <name>substrate</name>
    </ligand>
</feature>
<keyword evidence="11 15" id="KW-0560">Oxidoreductase</keyword>
<proteinExistence type="inferred from homology"/>
<feature type="active site" description="Acyl-thioester intermediate" evidence="15 16">
    <location>
        <position position="130"/>
    </location>
</feature>
<keyword evidence="13 15" id="KW-0486">Methionine biosynthesis</keyword>
<evidence type="ECO:0000313" key="18">
    <source>
        <dbReference type="EMBL" id="BAS28396.1"/>
    </source>
</evidence>
<comment type="pathway">
    <text evidence="3 15">Amino-acid biosynthesis; L-threonine biosynthesis; L-threonine from L-aspartate: step 2/5.</text>
</comment>
<evidence type="ECO:0000256" key="13">
    <source>
        <dbReference type="ARBA" id="ARBA00023167"/>
    </source>
</evidence>
<reference evidence="19" key="2">
    <citation type="journal article" date="2016" name="Int. J. Syst. Evol. Microbiol.">
        <title>Complete genome sequence and cell structure of Limnochorda pilosa, a Gram-negative spore-former within the phylum Firmicutes.</title>
        <authorList>
            <person name="Watanabe M."/>
            <person name="Kojima H."/>
            <person name="Fukui M."/>
        </authorList>
    </citation>
    <scope>NUCLEOTIDE SEQUENCE [LARGE SCALE GENOMIC DNA]</scope>
    <source>
        <strain evidence="19">HC45</strain>
    </source>
</reference>
<dbReference type="EC" id="1.2.1.11" evidence="6 15"/>
<dbReference type="Pfam" id="PF01118">
    <property type="entry name" value="Semialdhyde_dh"/>
    <property type="match status" value="1"/>
</dbReference>
<reference evidence="19" key="1">
    <citation type="submission" date="2015-07" db="EMBL/GenBank/DDBJ databases">
        <title>Complete genome sequence and phylogenetic analysis of Limnochorda pilosa.</title>
        <authorList>
            <person name="Watanabe M."/>
            <person name="Kojima H."/>
            <person name="Fukui M."/>
        </authorList>
    </citation>
    <scope>NUCLEOTIDE SEQUENCE [LARGE SCALE GENOMIC DNA]</scope>
    <source>
        <strain evidence="19">HC45</strain>
    </source>
</reference>
<dbReference type="PIRSF" id="PIRSF000148">
    <property type="entry name" value="ASA_dh"/>
    <property type="match status" value="1"/>
</dbReference>
<comment type="catalytic activity">
    <reaction evidence="14 15">
        <text>L-aspartate 4-semialdehyde + phosphate + NADP(+) = 4-phospho-L-aspartate + NADPH + H(+)</text>
        <dbReference type="Rhea" id="RHEA:24284"/>
        <dbReference type="ChEBI" id="CHEBI:15378"/>
        <dbReference type="ChEBI" id="CHEBI:43474"/>
        <dbReference type="ChEBI" id="CHEBI:57535"/>
        <dbReference type="ChEBI" id="CHEBI:57783"/>
        <dbReference type="ChEBI" id="CHEBI:58349"/>
        <dbReference type="ChEBI" id="CHEBI:537519"/>
        <dbReference type="EC" id="1.2.1.11"/>
    </reaction>
</comment>
<feature type="binding site" evidence="15">
    <location>
        <position position="101"/>
    </location>
    <ligand>
        <name>phosphate</name>
        <dbReference type="ChEBI" id="CHEBI:43474"/>
    </ligand>
</feature>
<feature type="binding site" evidence="15">
    <location>
        <begin position="41"/>
        <end position="42"/>
    </location>
    <ligand>
        <name>NADP(+)</name>
        <dbReference type="ChEBI" id="CHEBI:58349"/>
    </ligand>
</feature>
<dbReference type="OrthoDB" id="9805684at2"/>
<dbReference type="GO" id="GO:0019877">
    <property type="term" value="P:diaminopimelate biosynthetic process"/>
    <property type="evidence" value="ECO:0007669"/>
    <property type="project" value="UniProtKB-UniRule"/>
</dbReference>
<evidence type="ECO:0000313" key="19">
    <source>
        <dbReference type="Proteomes" id="UP000065807"/>
    </source>
</evidence>
<keyword evidence="12 15" id="KW-0457">Lysine biosynthesis</keyword>
<keyword evidence="19" id="KW-1185">Reference proteome</keyword>
<dbReference type="NCBIfam" id="NF011456">
    <property type="entry name" value="PRK14874.1"/>
    <property type="match status" value="1"/>
</dbReference>
<keyword evidence="9 15" id="KW-0521">NADP</keyword>
<name>A0A0K2SMQ6_LIMPI</name>
<evidence type="ECO:0000256" key="2">
    <source>
        <dbReference type="ARBA" id="ARBA00005076"/>
    </source>
</evidence>
<evidence type="ECO:0000256" key="1">
    <source>
        <dbReference type="ARBA" id="ARBA00005021"/>
    </source>
</evidence>
<dbReference type="Gene3D" id="3.40.50.720">
    <property type="entry name" value="NAD(P)-binding Rossmann-like Domain"/>
    <property type="match status" value="1"/>
</dbReference>
<dbReference type="HAMAP" id="MF_02121">
    <property type="entry name" value="ASADH"/>
    <property type="match status" value="1"/>
</dbReference>
<organism evidence="18 19">
    <name type="scientific">Limnochorda pilosa</name>
    <dbReference type="NCBI Taxonomy" id="1555112"/>
    <lineage>
        <taxon>Bacteria</taxon>
        <taxon>Bacillati</taxon>
        <taxon>Bacillota</taxon>
        <taxon>Limnochordia</taxon>
        <taxon>Limnochordales</taxon>
        <taxon>Limnochordaceae</taxon>
        <taxon>Limnochorda</taxon>
    </lineage>
</organism>
<comment type="caution">
    <text evidence="15">Lacks conserved residue(s) required for the propagation of feature annotation.</text>
</comment>
<sequence length="347" mass="37453">MAGGVRVAILGATGAVGQELIRVLEERDFPVRDLRLLATARSAGRTLPFRGEEVRVEAVSPQAFQGVDLALFSAGASVSRAYAPVALEAGATVVDNSSAFRMEPEIPLVVPEVNGHLLKTGPRIVANPNCSTAILVMALAPLGRAAGLRRVIVSTYQAVSGAGARAMQELEDQVRAWIAGRPMEAAILPYRDGARHRPIAFNLLPQCDRFEEMGYTKEEWKLVHETRKILGEAELPVTATTVRVPVLRSHSESVYLETERPLEVEEARRLLAEAPGVAVLDDPEAQVYPTPMEASGKDPVFVGRIRKDPFASHGLNLWVVGDQIRKGAALNAVQIAEGLAAPRGWRA</sequence>
<dbReference type="CDD" id="cd18131">
    <property type="entry name" value="ASADH_C_bac_euk_like"/>
    <property type="match status" value="1"/>
</dbReference>
<evidence type="ECO:0000256" key="8">
    <source>
        <dbReference type="ARBA" id="ARBA00022697"/>
    </source>
</evidence>
<comment type="similarity">
    <text evidence="4 15">Belongs to the aspartate-semialdehyde dehydrogenase family.</text>
</comment>
<evidence type="ECO:0000256" key="14">
    <source>
        <dbReference type="ARBA" id="ARBA00047891"/>
    </source>
</evidence>
<dbReference type="RefSeq" id="WP_068138686.1">
    <property type="nucleotide sequence ID" value="NZ_AP014924.1"/>
</dbReference>
<protein>
    <recommendedName>
        <fullName evidence="6 15">Aspartate-semialdehyde dehydrogenase</fullName>
        <shortName evidence="15">ASA dehydrogenase</shortName>
        <shortName evidence="15">ASADH</shortName>
        <ecNumber evidence="6 15">1.2.1.11</ecNumber>
    </recommendedName>
    <alternativeName>
        <fullName evidence="15">Aspartate-beta-semialdehyde dehydrogenase</fullName>
    </alternativeName>
</protein>
<evidence type="ECO:0000256" key="12">
    <source>
        <dbReference type="ARBA" id="ARBA00023154"/>
    </source>
</evidence>
<dbReference type="Proteomes" id="UP000065807">
    <property type="component" value="Chromosome"/>
</dbReference>
<keyword evidence="7 15" id="KW-0028">Amino-acid biosynthesis</keyword>
<evidence type="ECO:0000256" key="3">
    <source>
        <dbReference type="ARBA" id="ARBA00005097"/>
    </source>
</evidence>
<feature type="active site" description="Proton acceptor" evidence="15 16">
    <location>
        <position position="250"/>
    </location>
</feature>
<dbReference type="InterPro" id="IPR005986">
    <property type="entry name" value="Asp_semialdehyde_DH_beta"/>
</dbReference>
<dbReference type="GO" id="GO:0009097">
    <property type="term" value="P:isoleucine biosynthetic process"/>
    <property type="evidence" value="ECO:0007669"/>
    <property type="project" value="UniProtKB-UniRule"/>
</dbReference>
<evidence type="ECO:0000256" key="16">
    <source>
        <dbReference type="PIRSR" id="PIRSR000148-1"/>
    </source>
</evidence>
<dbReference type="GO" id="GO:0004073">
    <property type="term" value="F:aspartate-semialdehyde dehydrogenase activity"/>
    <property type="evidence" value="ECO:0007669"/>
    <property type="project" value="UniProtKB-UniRule"/>
</dbReference>
<dbReference type="GO" id="GO:0051287">
    <property type="term" value="F:NAD binding"/>
    <property type="evidence" value="ECO:0007669"/>
    <property type="project" value="InterPro"/>
</dbReference>
<dbReference type="SUPFAM" id="SSF51735">
    <property type="entry name" value="NAD(P)-binding Rossmann-fold domains"/>
    <property type="match status" value="1"/>
</dbReference>
<dbReference type="UniPathway" id="UPA00051">
    <property type="reaction ID" value="UER00464"/>
</dbReference>
<evidence type="ECO:0000256" key="9">
    <source>
        <dbReference type="ARBA" id="ARBA00022857"/>
    </source>
</evidence>
<dbReference type="SUPFAM" id="SSF55347">
    <property type="entry name" value="Glyceraldehyde-3-phosphate dehydrogenase-like, C-terminal domain"/>
    <property type="match status" value="1"/>
</dbReference>
<comment type="subunit">
    <text evidence="5 15">Homodimer.</text>
</comment>
<dbReference type="InterPro" id="IPR000534">
    <property type="entry name" value="Semialdehyde_DH_NAD-bd"/>
</dbReference>
<dbReference type="GO" id="GO:0071266">
    <property type="term" value="P:'de novo' L-methionine biosynthetic process"/>
    <property type="evidence" value="ECO:0007669"/>
    <property type="project" value="UniProtKB-UniRule"/>
</dbReference>
<evidence type="ECO:0000256" key="4">
    <source>
        <dbReference type="ARBA" id="ARBA00010584"/>
    </source>
</evidence>
<dbReference type="NCBIfam" id="TIGR01296">
    <property type="entry name" value="asd_B"/>
    <property type="match status" value="1"/>
</dbReference>
<dbReference type="InterPro" id="IPR036291">
    <property type="entry name" value="NAD(P)-bd_dom_sf"/>
</dbReference>
<feature type="binding site" evidence="15">
    <location>
        <begin position="13"/>
        <end position="16"/>
    </location>
    <ligand>
        <name>NADP(+)</name>
        <dbReference type="ChEBI" id="CHEBI:58349"/>
    </ligand>
</feature>
<feature type="domain" description="Semialdehyde dehydrogenase NAD-binding" evidence="17">
    <location>
        <begin position="6"/>
        <end position="121"/>
    </location>
</feature>
<dbReference type="Pfam" id="PF02774">
    <property type="entry name" value="Semialdhyde_dhC"/>
    <property type="match status" value="1"/>
</dbReference>
<evidence type="ECO:0000256" key="10">
    <source>
        <dbReference type="ARBA" id="ARBA00022915"/>
    </source>
</evidence>
<comment type="pathway">
    <text evidence="2 15">Amino-acid biosynthesis; L-lysine biosynthesis via DAP pathway; (S)-tetrahydrodipicolinate from L-aspartate: step 2/4.</text>
</comment>
<feature type="binding site" evidence="15">
    <location>
        <position position="243"/>
    </location>
    <ligand>
        <name>substrate</name>
    </ligand>
</feature>
<keyword evidence="10 15" id="KW-0220">Diaminopimelate biosynthesis</keyword>
<dbReference type="InterPro" id="IPR012280">
    <property type="entry name" value="Semialdhyde_DH_dimer_dom"/>
</dbReference>
<dbReference type="GO" id="GO:0046983">
    <property type="term" value="F:protein dimerization activity"/>
    <property type="evidence" value="ECO:0007669"/>
    <property type="project" value="InterPro"/>
</dbReference>
<dbReference type="KEGG" id="lpil:LIP_2566"/>
<keyword evidence="8 15" id="KW-0791">Threonine biosynthesis</keyword>
<evidence type="ECO:0000256" key="5">
    <source>
        <dbReference type="ARBA" id="ARBA00011738"/>
    </source>
</evidence>
<dbReference type="InterPro" id="IPR012080">
    <property type="entry name" value="Asp_semialdehyde_DH"/>
</dbReference>
<dbReference type="GO" id="GO:0009089">
    <property type="term" value="P:lysine biosynthetic process via diaminopimelate"/>
    <property type="evidence" value="ECO:0007669"/>
    <property type="project" value="UniProtKB-UniRule"/>
</dbReference>
<evidence type="ECO:0000256" key="15">
    <source>
        <dbReference type="HAMAP-Rule" id="MF_02121"/>
    </source>
</evidence>
<dbReference type="Gene3D" id="3.30.360.10">
    <property type="entry name" value="Dihydrodipicolinate Reductase, domain 2"/>
    <property type="match status" value="1"/>
</dbReference>
<gene>
    <name evidence="15" type="primary">asd</name>
    <name evidence="18" type="ORF">LIP_2566</name>
</gene>
<accession>A0A0K2SMQ6</accession>
<dbReference type="SMART" id="SM00859">
    <property type="entry name" value="Semialdhyde_dh"/>
    <property type="match status" value="1"/>
</dbReference>
<comment type="pathway">
    <text evidence="1 15">Amino-acid biosynthesis; L-methionine biosynthesis via de novo pathway; L-homoserine from L-aspartate: step 2/3.</text>
</comment>
<dbReference type="UniPathway" id="UPA00050">
    <property type="reaction ID" value="UER00463"/>
</dbReference>
<dbReference type="STRING" id="1555112.LIP_2566"/>
<evidence type="ECO:0000256" key="7">
    <source>
        <dbReference type="ARBA" id="ARBA00022605"/>
    </source>
</evidence>
<feature type="binding site" evidence="15">
    <location>
        <begin position="160"/>
        <end position="161"/>
    </location>
    <ligand>
        <name>NADP(+)</name>
        <dbReference type="ChEBI" id="CHEBI:58349"/>
    </ligand>
</feature>
<evidence type="ECO:0000256" key="11">
    <source>
        <dbReference type="ARBA" id="ARBA00023002"/>
    </source>
</evidence>
<dbReference type="GO" id="GO:0009088">
    <property type="term" value="P:threonine biosynthetic process"/>
    <property type="evidence" value="ECO:0007669"/>
    <property type="project" value="UniProtKB-UniRule"/>
</dbReference>
<evidence type="ECO:0000259" key="17">
    <source>
        <dbReference type="SMART" id="SM00859"/>
    </source>
</evidence>
<dbReference type="CDD" id="cd02316">
    <property type="entry name" value="VcASADH2_like_N"/>
    <property type="match status" value="1"/>
</dbReference>
<dbReference type="GO" id="GO:0050661">
    <property type="term" value="F:NADP binding"/>
    <property type="evidence" value="ECO:0007669"/>
    <property type="project" value="UniProtKB-UniRule"/>
</dbReference>
<feature type="binding site" evidence="15">
    <location>
        <position position="323"/>
    </location>
    <ligand>
        <name>NADP(+)</name>
        <dbReference type="ChEBI" id="CHEBI:58349"/>
    </ligand>
</feature>
<evidence type="ECO:0000256" key="6">
    <source>
        <dbReference type="ARBA" id="ARBA00013120"/>
    </source>
</evidence>
<dbReference type="AlphaFoldDB" id="A0A0K2SMQ6"/>
<comment type="function">
    <text evidence="15">Catalyzes the NADPH-dependent formation of L-aspartate-semialdehyde (L-ASA) by the reductive dephosphorylation of L-aspartyl-4-phosphate.</text>
</comment>
<dbReference type="PANTHER" id="PTHR46278:SF2">
    <property type="entry name" value="ASPARTATE-SEMIALDEHYDE DEHYDROGENASE"/>
    <property type="match status" value="1"/>
</dbReference>
<dbReference type="UniPathway" id="UPA00034">
    <property type="reaction ID" value="UER00016"/>
</dbReference>
<dbReference type="PANTHER" id="PTHR46278">
    <property type="entry name" value="DEHYDROGENASE, PUTATIVE-RELATED"/>
    <property type="match status" value="1"/>
</dbReference>
<dbReference type="PATRIC" id="fig|1555112.3.peg.2605"/>